<dbReference type="Proteomes" id="UP001501175">
    <property type="component" value="Unassembled WGS sequence"/>
</dbReference>
<dbReference type="RefSeq" id="WP_345244650.1">
    <property type="nucleotide sequence ID" value="NZ_BAABHD010000029.1"/>
</dbReference>
<feature type="signal peptide" evidence="1">
    <location>
        <begin position="1"/>
        <end position="18"/>
    </location>
</feature>
<sequence length="253" mass="27789">MKQSFFALFFLLSIQLHAQSPVSSRIAAGADAQVAFGKGTIAPSISYYQLLNVGPNNMFSFGWTTRLGTFYGNNLNYITAPARLTRGKTGLEALSAPLLVANIDTMQFKRVSLTSLNFGVRAQVTVGIVQIGASADIFGVAFSRNRRGLYRSTNGQFIQETTLGNDTIPLQGASVAAVAPRFNARLLGDNNSGTLATEIFVRVKINQRLSAKAGYQWMMTEMRAFTVNVTDNNDRFRNRMGMPYIGLTFPFFH</sequence>
<gene>
    <name evidence="2" type="ORF">GCM10023189_29740</name>
</gene>
<evidence type="ECO:0000313" key="2">
    <source>
        <dbReference type="EMBL" id="GAA4458060.1"/>
    </source>
</evidence>
<accession>A0ABP8MY43</accession>
<keyword evidence="1" id="KW-0732">Signal</keyword>
<evidence type="ECO:0000256" key="1">
    <source>
        <dbReference type="SAM" id="SignalP"/>
    </source>
</evidence>
<proteinExistence type="predicted"/>
<feature type="chain" id="PRO_5045746036" description="Outer membrane protein beta-barrel domain-containing protein" evidence="1">
    <location>
        <begin position="19"/>
        <end position="253"/>
    </location>
</feature>
<comment type="caution">
    <text evidence="2">The sequence shown here is derived from an EMBL/GenBank/DDBJ whole genome shotgun (WGS) entry which is preliminary data.</text>
</comment>
<name>A0ABP8MY43_9BACT</name>
<reference evidence="3" key="1">
    <citation type="journal article" date="2019" name="Int. J. Syst. Evol. Microbiol.">
        <title>The Global Catalogue of Microorganisms (GCM) 10K type strain sequencing project: providing services to taxonomists for standard genome sequencing and annotation.</title>
        <authorList>
            <consortium name="The Broad Institute Genomics Platform"/>
            <consortium name="The Broad Institute Genome Sequencing Center for Infectious Disease"/>
            <person name="Wu L."/>
            <person name="Ma J."/>
        </authorList>
    </citation>
    <scope>NUCLEOTIDE SEQUENCE [LARGE SCALE GENOMIC DNA]</scope>
    <source>
        <strain evidence="3">JCM 17927</strain>
    </source>
</reference>
<dbReference type="EMBL" id="BAABHD010000029">
    <property type="protein sequence ID" value="GAA4458060.1"/>
    <property type="molecule type" value="Genomic_DNA"/>
</dbReference>
<organism evidence="2 3">
    <name type="scientific">Nibrella saemangeumensis</name>
    <dbReference type="NCBI Taxonomy" id="1084526"/>
    <lineage>
        <taxon>Bacteria</taxon>
        <taxon>Pseudomonadati</taxon>
        <taxon>Bacteroidota</taxon>
        <taxon>Cytophagia</taxon>
        <taxon>Cytophagales</taxon>
        <taxon>Spirosomataceae</taxon>
        <taxon>Nibrella</taxon>
    </lineage>
</organism>
<keyword evidence="3" id="KW-1185">Reference proteome</keyword>
<protein>
    <recommendedName>
        <fullName evidence="4">Outer membrane protein beta-barrel domain-containing protein</fullName>
    </recommendedName>
</protein>
<evidence type="ECO:0000313" key="3">
    <source>
        <dbReference type="Proteomes" id="UP001501175"/>
    </source>
</evidence>
<evidence type="ECO:0008006" key="4">
    <source>
        <dbReference type="Google" id="ProtNLM"/>
    </source>
</evidence>